<comment type="caution">
    <text evidence="1">The sequence shown here is derived from an EMBL/GenBank/DDBJ whole genome shotgun (WGS) entry which is preliminary data.</text>
</comment>
<name>A0ABV4T1A8_9EURY</name>
<gene>
    <name evidence="1" type="ORF">P8X34_02315</name>
</gene>
<proteinExistence type="predicted"/>
<accession>A0ABV4T1A8</accession>
<evidence type="ECO:0000313" key="1">
    <source>
        <dbReference type="EMBL" id="MFA4803587.1"/>
    </source>
</evidence>
<organism evidence="1 2">
    <name type="scientific">Pyrococcus kukulkanii</name>
    <dbReference type="NCBI Taxonomy" id="1609559"/>
    <lineage>
        <taxon>Archaea</taxon>
        <taxon>Methanobacteriati</taxon>
        <taxon>Methanobacteriota</taxon>
        <taxon>Thermococci</taxon>
        <taxon>Thermococcales</taxon>
        <taxon>Thermococcaceae</taxon>
        <taxon>Pyrococcus</taxon>
    </lineage>
</organism>
<dbReference type="Gene3D" id="1.25.40.10">
    <property type="entry name" value="Tetratricopeptide repeat domain"/>
    <property type="match status" value="1"/>
</dbReference>
<keyword evidence="2" id="KW-1185">Reference proteome</keyword>
<dbReference type="EMBL" id="JARRIG010000001">
    <property type="protein sequence ID" value="MFA4803587.1"/>
    <property type="molecule type" value="Genomic_DNA"/>
</dbReference>
<dbReference type="Proteomes" id="UP001571980">
    <property type="component" value="Unassembled WGS sequence"/>
</dbReference>
<evidence type="ECO:0000313" key="2">
    <source>
        <dbReference type="Proteomes" id="UP001571980"/>
    </source>
</evidence>
<sequence length="357" mass="39597">MKSFLPLVLTFIILASAIPSSVAQAQNLIIFVSDNEADLTIAAKVSELLNAELVVTPWGIYDPNLSAKIIDMDPSLVIIIGGPVAVVDRYSEDFQSFGVSYTRLYGENRVETAMKVIEFIKKDYPDILRGAKFFAVYGWDLGGILRLREIMKEDKSVIPVFVGPNTTNLPVTISGVIVTSNSEKIMGRFKVGNVRVIQAKITRDVALKAIEYAQMAIENAKEVSGDQELLNSAMTLFDLAKKAFSEGDYEKAYALAFASLAKAQKTIVLGNVGKDSTLVMKLKSQLRLMWALVFRLEVKGQDVSQATYYLKLAEKALEEGKIDEAIIYLEKAKDSLKERVKGRMKWEPVRGRGRGRP</sequence>
<reference evidence="1 2" key="1">
    <citation type="submission" date="2023-03" db="EMBL/GenBank/DDBJ databases">
        <title>Speciation in Pyrococcus: adaptation to high temperature as a mechanism.</title>
        <authorList>
            <person name="Gu J."/>
        </authorList>
    </citation>
    <scope>NUCLEOTIDE SEQUENCE [LARGE SCALE GENOMIC DNA]</scope>
    <source>
        <strain evidence="1 2">LMOA34</strain>
    </source>
</reference>
<dbReference type="InterPro" id="IPR011990">
    <property type="entry name" value="TPR-like_helical_dom_sf"/>
</dbReference>
<protein>
    <submittedName>
        <fullName evidence="1">Cell wall-binding repeat-containing protein</fullName>
    </submittedName>
</protein>
<dbReference type="Gene3D" id="3.40.50.12090">
    <property type="match status" value="1"/>
</dbReference>